<dbReference type="STRING" id="162209.IJ22_01650"/>
<dbReference type="NCBIfam" id="TIGR01432">
    <property type="entry name" value="QOXA"/>
    <property type="match status" value="1"/>
</dbReference>
<evidence type="ECO:0000256" key="16">
    <source>
        <dbReference type="ARBA" id="ARBA00031399"/>
    </source>
</evidence>
<dbReference type="InterPro" id="IPR008972">
    <property type="entry name" value="Cupredoxin"/>
</dbReference>
<name>A0A0U2VZK9_9BACL</name>
<dbReference type="CDD" id="cd04212">
    <property type="entry name" value="CuRO_UO_II"/>
    <property type="match status" value="1"/>
</dbReference>
<comment type="function">
    <text evidence="15">Subunits I and II form the functional core of the enzyme complex. Electrons originating in cytochrome c are transferred via heme a and Cu(A) to the binuclear center formed by heme a3 and Cu(B).</text>
</comment>
<evidence type="ECO:0000256" key="5">
    <source>
        <dbReference type="ARBA" id="ARBA00022475"/>
    </source>
</evidence>
<sequence length="347" mass="39512">MNYRKLLFSPLAIILVVLLSGCEPNLVVFQPQGPVARSIMELINWSLIWMLLVVVVVFGLFGYIVWKYRERPENKDYEPPEEHGSTLLEVIWTAIPILIVVALTIPTVTTLYDLEEVPKGYEEKKPITIHVTSADWKWIFSYPEQGIETVNYVNIPEDTPILFKLTSASTMQSFWVPALGGQKYTMGKMQTQLYLVADHPGSYLGRNTNFNGRGYADMEFEVLAQTQEDFDQWVKDVANTAPKLTEEKYEELLRPTHLGRLTFSNTHLEWVNHAEPDSLTYTHPELYRYHGYQGKVFEEEDNYQNKGKGNAGNIDNTGNKGNPGNKETSPVEQKEQSNTDGGGHHGH</sequence>
<dbReference type="GO" id="GO:0016682">
    <property type="term" value="F:oxidoreductase activity, acting on diphenols and related substances as donors, oxygen as acceptor"/>
    <property type="evidence" value="ECO:0007669"/>
    <property type="project" value="InterPro"/>
</dbReference>
<dbReference type="InterPro" id="IPR006332">
    <property type="entry name" value="QoxA"/>
</dbReference>
<dbReference type="InterPro" id="IPR014222">
    <property type="entry name" value="Cyt_c_oxidase_su2"/>
</dbReference>
<dbReference type="InterPro" id="IPR045187">
    <property type="entry name" value="CcO_II"/>
</dbReference>
<dbReference type="InterPro" id="IPR011759">
    <property type="entry name" value="Cyt_c_oxidase_su2_TM_dom"/>
</dbReference>
<dbReference type="AlphaFoldDB" id="A0A0U2VZK9"/>
<dbReference type="PANTHER" id="PTHR22888">
    <property type="entry name" value="CYTOCHROME C OXIDASE, SUBUNIT II"/>
    <property type="match status" value="1"/>
</dbReference>
<keyword evidence="13" id="KW-0186">Copper</keyword>
<comment type="catalytic activity">
    <reaction evidence="1">
        <text>2 a quinol + O2 = 2 a quinone + 2 H2O</text>
        <dbReference type="Rhea" id="RHEA:55376"/>
        <dbReference type="ChEBI" id="CHEBI:15377"/>
        <dbReference type="ChEBI" id="CHEBI:15379"/>
        <dbReference type="ChEBI" id="CHEBI:24646"/>
        <dbReference type="ChEBI" id="CHEBI:132124"/>
    </reaction>
</comment>
<evidence type="ECO:0000256" key="17">
    <source>
        <dbReference type="ARBA" id="ARBA00033219"/>
    </source>
</evidence>
<feature type="transmembrane region" description="Helical" evidence="19">
    <location>
        <begin position="87"/>
        <end position="105"/>
    </location>
</feature>
<evidence type="ECO:0000256" key="2">
    <source>
        <dbReference type="ARBA" id="ARBA00004651"/>
    </source>
</evidence>
<evidence type="ECO:0000256" key="15">
    <source>
        <dbReference type="ARBA" id="ARBA00024688"/>
    </source>
</evidence>
<keyword evidence="7 19" id="KW-0812">Transmembrane</keyword>
<evidence type="ECO:0000256" key="7">
    <source>
        <dbReference type="ARBA" id="ARBA00022692"/>
    </source>
</evidence>
<dbReference type="PROSITE" id="PS50999">
    <property type="entry name" value="COX2_TM"/>
    <property type="match status" value="1"/>
</dbReference>
<keyword evidence="4" id="KW-0813">Transport</keyword>
<reference evidence="20 21" key="2">
    <citation type="journal article" date="2016" name="Genome Announc.">
        <title>Complete Genome Sequences of Two Interactive Moderate Thermophiles, Paenibacillus napthalenovorans 32O-Y and Paenibacillus sp. 32O-W.</title>
        <authorList>
            <person name="Butler R.R.III."/>
            <person name="Wang J."/>
            <person name="Stark B.C."/>
            <person name="Pombert J.F."/>
        </authorList>
    </citation>
    <scope>NUCLEOTIDE SEQUENCE [LARGE SCALE GENOMIC DNA]</scope>
    <source>
        <strain evidence="20 21">32O-Y</strain>
    </source>
</reference>
<evidence type="ECO:0000313" key="21">
    <source>
        <dbReference type="Proteomes" id="UP000061660"/>
    </source>
</evidence>
<accession>A0A0U2VZK9</accession>
<evidence type="ECO:0000256" key="3">
    <source>
        <dbReference type="ARBA" id="ARBA00007866"/>
    </source>
</evidence>
<evidence type="ECO:0000256" key="6">
    <source>
        <dbReference type="ARBA" id="ARBA00022660"/>
    </source>
</evidence>
<dbReference type="PATRIC" id="fig|162209.4.peg.168"/>
<evidence type="ECO:0000256" key="11">
    <source>
        <dbReference type="ARBA" id="ARBA00022989"/>
    </source>
</evidence>
<dbReference type="Gene3D" id="1.10.287.90">
    <property type="match status" value="1"/>
</dbReference>
<feature type="region of interest" description="Disordered" evidence="18">
    <location>
        <begin position="303"/>
        <end position="347"/>
    </location>
</feature>
<dbReference type="NCBIfam" id="TIGR02866">
    <property type="entry name" value="CoxB"/>
    <property type="match status" value="1"/>
</dbReference>
<dbReference type="Pfam" id="PF02790">
    <property type="entry name" value="COX2_TM"/>
    <property type="match status" value="1"/>
</dbReference>
<evidence type="ECO:0000256" key="1">
    <source>
        <dbReference type="ARBA" id="ARBA00000725"/>
    </source>
</evidence>
<dbReference type="RefSeq" id="WP_062406501.1">
    <property type="nucleotide sequence ID" value="NZ_BJCS01000008.1"/>
</dbReference>
<dbReference type="EMBL" id="CP013652">
    <property type="protein sequence ID" value="ALS20557.1"/>
    <property type="molecule type" value="Genomic_DNA"/>
</dbReference>
<dbReference type="SUPFAM" id="SSF81464">
    <property type="entry name" value="Cytochrome c oxidase subunit II-like, transmembrane region"/>
    <property type="match status" value="1"/>
</dbReference>
<dbReference type="PROSITE" id="PS50857">
    <property type="entry name" value="COX2_CUA"/>
    <property type="match status" value="1"/>
</dbReference>
<dbReference type="OrthoDB" id="9783445at2"/>
<dbReference type="GO" id="GO:0005507">
    <property type="term" value="F:copper ion binding"/>
    <property type="evidence" value="ECO:0007669"/>
    <property type="project" value="InterPro"/>
</dbReference>
<dbReference type="Proteomes" id="UP000061660">
    <property type="component" value="Chromosome"/>
</dbReference>
<feature type="transmembrane region" description="Helical" evidence="19">
    <location>
        <begin position="46"/>
        <end position="66"/>
    </location>
</feature>
<dbReference type="PRINTS" id="PR01166">
    <property type="entry name" value="CYCOXIDASEII"/>
</dbReference>
<gene>
    <name evidence="20" type="ORF">IJ22_01650</name>
</gene>
<dbReference type="KEGG" id="pnp:IJ22_01650"/>
<evidence type="ECO:0000256" key="9">
    <source>
        <dbReference type="ARBA" id="ARBA00022729"/>
    </source>
</evidence>
<evidence type="ECO:0000256" key="10">
    <source>
        <dbReference type="ARBA" id="ARBA00022982"/>
    </source>
</evidence>
<proteinExistence type="inferred from homology"/>
<evidence type="ECO:0000313" key="20">
    <source>
        <dbReference type="EMBL" id="ALS20557.1"/>
    </source>
</evidence>
<evidence type="ECO:0000256" key="18">
    <source>
        <dbReference type="SAM" id="MobiDB-lite"/>
    </source>
</evidence>
<dbReference type="GO" id="GO:0005886">
    <property type="term" value="C:plasma membrane"/>
    <property type="evidence" value="ECO:0007669"/>
    <property type="project" value="UniProtKB-SubCell"/>
</dbReference>
<evidence type="ECO:0000256" key="13">
    <source>
        <dbReference type="ARBA" id="ARBA00023008"/>
    </source>
</evidence>
<dbReference type="GO" id="GO:0004129">
    <property type="term" value="F:cytochrome-c oxidase activity"/>
    <property type="evidence" value="ECO:0007669"/>
    <property type="project" value="InterPro"/>
</dbReference>
<keyword evidence="6" id="KW-0679">Respiratory chain</keyword>
<evidence type="ECO:0000256" key="8">
    <source>
        <dbReference type="ARBA" id="ARBA00022723"/>
    </source>
</evidence>
<dbReference type="PANTHER" id="PTHR22888:SF18">
    <property type="entry name" value="CYTOCHROME BO(3) UBIQUINOL OXIDASE SUBUNIT 2"/>
    <property type="match status" value="1"/>
</dbReference>
<keyword evidence="21" id="KW-1185">Reference proteome</keyword>
<evidence type="ECO:0000256" key="4">
    <source>
        <dbReference type="ARBA" id="ARBA00022448"/>
    </source>
</evidence>
<comment type="similarity">
    <text evidence="3">Belongs to the cytochrome c oxidase subunit 2 family.</text>
</comment>
<keyword evidence="12" id="KW-0560">Oxidoreductase</keyword>
<keyword evidence="8" id="KW-0479">Metal-binding</keyword>
<keyword evidence="10" id="KW-0249">Electron transport</keyword>
<protein>
    <recommendedName>
        <fullName evidence="16">Cytochrome aa3 subunit 2</fullName>
    </recommendedName>
    <alternativeName>
        <fullName evidence="17">Quinol oxidase polypeptide II</fullName>
    </alternativeName>
</protein>
<evidence type="ECO:0000256" key="14">
    <source>
        <dbReference type="ARBA" id="ARBA00023136"/>
    </source>
</evidence>
<dbReference type="GO" id="GO:0042773">
    <property type="term" value="P:ATP synthesis coupled electron transport"/>
    <property type="evidence" value="ECO:0007669"/>
    <property type="project" value="TreeGrafter"/>
</dbReference>
<dbReference type="InterPro" id="IPR002429">
    <property type="entry name" value="CcO_II-like_C"/>
</dbReference>
<dbReference type="InterPro" id="IPR034227">
    <property type="entry name" value="CuRO_UO_II"/>
</dbReference>
<organism evidence="20 21">
    <name type="scientific">Paenibacillus naphthalenovorans</name>
    <dbReference type="NCBI Taxonomy" id="162209"/>
    <lineage>
        <taxon>Bacteria</taxon>
        <taxon>Bacillati</taxon>
        <taxon>Bacillota</taxon>
        <taxon>Bacilli</taxon>
        <taxon>Bacillales</taxon>
        <taxon>Paenibacillaceae</taxon>
        <taxon>Paenibacillus</taxon>
    </lineage>
</organism>
<dbReference type="Gene3D" id="2.60.40.420">
    <property type="entry name" value="Cupredoxins - blue copper proteins"/>
    <property type="match status" value="1"/>
</dbReference>
<dbReference type="SUPFAM" id="SSF49503">
    <property type="entry name" value="Cupredoxins"/>
    <property type="match status" value="1"/>
</dbReference>
<reference evidence="21" key="1">
    <citation type="submission" date="2015-12" db="EMBL/GenBank/DDBJ databases">
        <title>Complete genome sequences of two moderately thermophilic Paenibacillus species.</title>
        <authorList>
            <person name="Butler R.III."/>
            <person name="Wang J."/>
            <person name="Stark B.C."/>
            <person name="Pombert J.-F."/>
        </authorList>
    </citation>
    <scope>NUCLEOTIDE SEQUENCE [LARGE SCALE GENOMIC DNA]</scope>
    <source>
        <strain evidence="21">32O-Y</strain>
    </source>
</reference>
<evidence type="ECO:0000256" key="19">
    <source>
        <dbReference type="SAM" id="Phobius"/>
    </source>
</evidence>
<dbReference type="InterPro" id="IPR036257">
    <property type="entry name" value="Cyt_c_oxidase_su2_TM_sf"/>
</dbReference>
<keyword evidence="14 19" id="KW-0472">Membrane</keyword>
<keyword evidence="9" id="KW-0732">Signal</keyword>
<keyword evidence="11 19" id="KW-1133">Transmembrane helix</keyword>
<comment type="subcellular location">
    <subcellularLocation>
        <location evidence="2">Cell membrane</location>
        <topology evidence="2">Multi-pass membrane protein</topology>
    </subcellularLocation>
</comment>
<dbReference type="GO" id="GO:0009486">
    <property type="term" value="F:cytochrome bo3 ubiquinol oxidase activity"/>
    <property type="evidence" value="ECO:0007669"/>
    <property type="project" value="InterPro"/>
</dbReference>
<dbReference type="PROSITE" id="PS51257">
    <property type="entry name" value="PROKAR_LIPOPROTEIN"/>
    <property type="match status" value="1"/>
</dbReference>
<evidence type="ECO:0000256" key="12">
    <source>
        <dbReference type="ARBA" id="ARBA00023002"/>
    </source>
</evidence>
<keyword evidence="5" id="KW-1003">Cell membrane</keyword>
<feature type="compositionally biased region" description="Polar residues" evidence="18">
    <location>
        <begin position="313"/>
        <end position="331"/>
    </location>
</feature>